<comment type="caution">
    <text evidence="1">The sequence shown here is derived from an EMBL/GenBank/DDBJ whole genome shotgun (WGS) entry which is preliminary data.</text>
</comment>
<gene>
    <name evidence="1" type="ORF">V5799_004528</name>
</gene>
<proteinExistence type="predicted"/>
<keyword evidence="2" id="KW-1185">Reference proteome</keyword>
<sequence length="101" mass="11403">MFGTTEVLRNYVRLRITPTVALHTFEQALCQRVLTTRGTEAQEFQPNRAIATGKYWLAADAISGVKVHRKRFPKSVAVLQCARHFCRLTCKVATVVLNQPC</sequence>
<evidence type="ECO:0000313" key="2">
    <source>
        <dbReference type="Proteomes" id="UP001321473"/>
    </source>
</evidence>
<protein>
    <submittedName>
        <fullName evidence="1">Uncharacterized protein</fullName>
    </submittedName>
</protein>
<reference evidence="1 2" key="1">
    <citation type="journal article" date="2023" name="Arcadia Sci">
        <title>De novo assembly of a long-read Amblyomma americanum tick genome.</title>
        <authorList>
            <person name="Chou S."/>
            <person name="Poskanzer K.E."/>
            <person name="Rollins M."/>
            <person name="Thuy-Boun P.S."/>
        </authorList>
    </citation>
    <scope>NUCLEOTIDE SEQUENCE [LARGE SCALE GENOMIC DNA]</scope>
    <source>
        <strain evidence="1">F_SG_1</strain>
        <tissue evidence="1">Salivary glands</tissue>
    </source>
</reference>
<dbReference type="AlphaFoldDB" id="A0AAQ4D5V0"/>
<dbReference type="EMBL" id="JARKHS020034754">
    <property type="protein sequence ID" value="KAK8757840.1"/>
    <property type="molecule type" value="Genomic_DNA"/>
</dbReference>
<organism evidence="1 2">
    <name type="scientific">Amblyomma americanum</name>
    <name type="common">Lone star tick</name>
    <dbReference type="NCBI Taxonomy" id="6943"/>
    <lineage>
        <taxon>Eukaryota</taxon>
        <taxon>Metazoa</taxon>
        <taxon>Ecdysozoa</taxon>
        <taxon>Arthropoda</taxon>
        <taxon>Chelicerata</taxon>
        <taxon>Arachnida</taxon>
        <taxon>Acari</taxon>
        <taxon>Parasitiformes</taxon>
        <taxon>Ixodida</taxon>
        <taxon>Ixodoidea</taxon>
        <taxon>Ixodidae</taxon>
        <taxon>Amblyomminae</taxon>
        <taxon>Amblyomma</taxon>
    </lineage>
</organism>
<name>A0AAQ4D5V0_AMBAM</name>
<evidence type="ECO:0000313" key="1">
    <source>
        <dbReference type="EMBL" id="KAK8757840.1"/>
    </source>
</evidence>
<dbReference type="Proteomes" id="UP001321473">
    <property type="component" value="Unassembled WGS sequence"/>
</dbReference>
<accession>A0AAQ4D5V0</accession>